<feature type="compositionally biased region" description="Basic and acidic residues" evidence="5">
    <location>
        <begin position="883"/>
        <end position="892"/>
    </location>
</feature>
<dbReference type="PANTHER" id="PTHR19980:SF0">
    <property type="entry name" value="CLEAVAGE STIMULATION FACTOR SUBUNIT 3"/>
    <property type="match status" value="1"/>
</dbReference>
<keyword evidence="3 4" id="KW-0539">Nucleus</keyword>
<keyword evidence="2" id="KW-0677">Repeat</keyword>
<keyword evidence="4" id="KW-0963">Cytoplasm</keyword>
<keyword evidence="4" id="KW-0507">mRNA processing</keyword>
<comment type="subcellular location">
    <subcellularLocation>
        <location evidence="4">Nucleus</location>
    </subcellularLocation>
    <subcellularLocation>
        <location evidence="4">Cytoplasm</location>
    </subcellularLocation>
    <text evidence="4">Nucleus and/or cytoplasm.</text>
</comment>
<dbReference type="InterPro" id="IPR045243">
    <property type="entry name" value="Rna14-like"/>
</dbReference>
<reference evidence="7 8" key="1">
    <citation type="submission" date="2019-06" db="EMBL/GenBank/DDBJ databases">
        <title>Draft genome sequence of the filamentous fungus Phialemoniopsis curvata isolated from diesel fuel.</title>
        <authorList>
            <person name="Varaljay V.A."/>
            <person name="Lyon W.J."/>
            <person name="Crouch A.L."/>
            <person name="Drake C.E."/>
            <person name="Hollomon J.M."/>
            <person name="Nadeau L.J."/>
            <person name="Nunn H.S."/>
            <person name="Stevenson B.S."/>
            <person name="Bojanowski C.L."/>
            <person name="Crookes-Goodson W.J."/>
        </authorList>
    </citation>
    <scope>NUCLEOTIDE SEQUENCE [LARGE SCALE GENOMIC DNA]</scope>
    <source>
        <strain evidence="7 8">D216</strain>
    </source>
</reference>
<dbReference type="AlphaFoldDB" id="A0A507BE58"/>
<evidence type="ECO:0000256" key="1">
    <source>
        <dbReference type="ARBA" id="ARBA00002863"/>
    </source>
</evidence>
<feature type="region of interest" description="Disordered" evidence="5">
    <location>
        <begin position="1"/>
        <end position="127"/>
    </location>
</feature>
<feature type="compositionally biased region" description="Acidic residues" evidence="5">
    <location>
        <begin position="582"/>
        <end position="595"/>
    </location>
</feature>
<dbReference type="GO" id="GO:0005737">
    <property type="term" value="C:cytoplasm"/>
    <property type="evidence" value="ECO:0007669"/>
    <property type="project" value="UniProtKB-SubCell"/>
</dbReference>
<feature type="compositionally biased region" description="Polar residues" evidence="5">
    <location>
        <begin position="23"/>
        <end position="43"/>
    </location>
</feature>
<feature type="region of interest" description="Disordered" evidence="5">
    <location>
        <begin position="977"/>
        <end position="1114"/>
    </location>
</feature>
<dbReference type="RefSeq" id="XP_030999948.1">
    <property type="nucleotide sequence ID" value="XM_031136969.1"/>
</dbReference>
<dbReference type="InterPro" id="IPR011990">
    <property type="entry name" value="TPR-like_helical_dom_sf"/>
</dbReference>
<dbReference type="STRING" id="1093900.A0A507BE58"/>
<dbReference type="GO" id="GO:0180010">
    <property type="term" value="P:co-transcriptional mRNA 3'-end processing, cleavage and polyadenylation pathway"/>
    <property type="evidence" value="ECO:0007669"/>
    <property type="project" value="UniProtKB-UniRule"/>
</dbReference>
<feature type="compositionally biased region" description="Polar residues" evidence="5">
    <location>
        <begin position="1024"/>
        <end position="1034"/>
    </location>
</feature>
<evidence type="ECO:0000256" key="5">
    <source>
        <dbReference type="SAM" id="MobiDB-lite"/>
    </source>
</evidence>
<feature type="region of interest" description="Disordered" evidence="5">
    <location>
        <begin position="578"/>
        <end position="602"/>
    </location>
</feature>
<evidence type="ECO:0000256" key="2">
    <source>
        <dbReference type="ARBA" id="ARBA00022737"/>
    </source>
</evidence>
<protein>
    <recommendedName>
        <fullName evidence="4">mRNA 3'-end-processing protein RNA14</fullName>
    </recommendedName>
</protein>
<dbReference type="Gene3D" id="1.25.40.1040">
    <property type="match status" value="1"/>
</dbReference>
<keyword evidence="8" id="KW-1185">Reference proteome</keyword>
<feature type="compositionally biased region" description="Acidic residues" evidence="5">
    <location>
        <begin position="65"/>
        <end position="74"/>
    </location>
</feature>
<dbReference type="FunCoup" id="A0A507BE58">
    <property type="interactions" value="1129"/>
</dbReference>
<evidence type="ECO:0000313" key="8">
    <source>
        <dbReference type="Proteomes" id="UP000319257"/>
    </source>
</evidence>
<dbReference type="SMART" id="SM00386">
    <property type="entry name" value="HAT"/>
    <property type="match status" value="7"/>
</dbReference>
<comment type="caution">
    <text evidence="7">The sequence shown here is derived from an EMBL/GenBank/DDBJ whole genome shotgun (WGS) entry which is preliminary data.</text>
</comment>
<feature type="region of interest" description="Disordered" evidence="5">
    <location>
        <begin position="818"/>
        <end position="928"/>
    </location>
</feature>
<gene>
    <name evidence="7" type="ORF">E0L32_002746</name>
</gene>
<evidence type="ECO:0000256" key="3">
    <source>
        <dbReference type="ARBA" id="ARBA00023242"/>
    </source>
</evidence>
<organism evidence="7 8">
    <name type="scientific">Thyridium curvatum</name>
    <dbReference type="NCBI Taxonomy" id="1093900"/>
    <lineage>
        <taxon>Eukaryota</taxon>
        <taxon>Fungi</taxon>
        <taxon>Dikarya</taxon>
        <taxon>Ascomycota</taxon>
        <taxon>Pezizomycotina</taxon>
        <taxon>Sordariomycetes</taxon>
        <taxon>Sordariomycetidae</taxon>
        <taxon>Thyridiales</taxon>
        <taxon>Thyridiaceae</taxon>
        <taxon>Thyridium</taxon>
    </lineage>
</organism>
<accession>A0A507BE58</accession>
<feature type="compositionally biased region" description="Pro residues" evidence="5">
    <location>
        <begin position="1071"/>
        <end position="1087"/>
    </location>
</feature>
<dbReference type="GO" id="GO:0005634">
    <property type="term" value="C:nucleus"/>
    <property type="evidence" value="ECO:0007669"/>
    <property type="project" value="UniProtKB-SubCell"/>
</dbReference>
<dbReference type="EMBL" id="SKBQ01000011">
    <property type="protein sequence ID" value="TPX18237.1"/>
    <property type="molecule type" value="Genomic_DNA"/>
</dbReference>
<feature type="domain" description="Suppressor of forked" evidence="6">
    <location>
        <begin position="187"/>
        <end position="798"/>
    </location>
</feature>
<dbReference type="Proteomes" id="UP000319257">
    <property type="component" value="Unassembled WGS sequence"/>
</dbReference>
<comment type="function">
    <text evidence="1 4">Component of the cleavage factor IA (CFIA) complex, which is involved in the endonucleolytic cleavage during polyadenylation-dependent pre-mRNA 3'-end formation.</text>
</comment>
<dbReference type="GeneID" id="41970193"/>
<feature type="compositionally biased region" description="Low complexity" evidence="5">
    <location>
        <begin position="1088"/>
        <end position="1100"/>
    </location>
</feature>
<dbReference type="PANTHER" id="PTHR19980">
    <property type="entry name" value="RNA CLEAVAGE STIMULATION FACTOR"/>
    <property type="match status" value="1"/>
</dbReference>
<proteinExistence type="predicted"/>
<dbReference type="Pfam" id="PF05843">
    <property type="entry name" value="Suf"/>
    <property type="match status" value="1"/>
</dbReference>
<dbReference type="SUPFAM" id="SSF48452">
    <property type="entry name" value="TPR-like"/>
    <property type="match status" value="2"/>
</dbReference>
<evidence type="ECO:0000313" key="7">
    <source>
        <dbReference type="EMBL" id="TPX18237.1"/>
    </source>
</evidence>
<evidence type="ECO:0000256" key="4">
    <source>
        <dbReference type="RuleBase" id="RU369035"/>
    </source>
</evidence>
<dbReference type="InParanoid" id="A0A507BE58"/>
<dbReference type="InterPro" id="IPR008847">
    <property type="entry name" value="Suf"/>
</dbReference>
<dbReference type="InterPro" id="IPR003107">
    <property type="entry name" value="HAT"/>
</dbReference>
<dbReference type="GO" id="GO:0003729">
    <property type="term" value="F:mRNA binding"/>
    <property type="evidence" value="ECO:0007669"/>
    <property type="project" value="TreeGrafter"/>
</dbReference>
<name>A0A507BE58_9PEZI</name>
<dbReference type="OrthoDB" id="26282at2759"/>
<sequence length="1114" mass="122450">MAEQMPQGDPAPQGSAEWEGEQSFDTTGDSNPSDTQHSDQQAQEPEYSVDSALRASGDSPSNDGAADDVGEYDPESVTIAAEPPQDPAEHESPKPEPQPAPKKRKTAGGFLVGDSDSEDDETPVPNGLLAEPIAQTQALAQEPAAVTSNAPQPPQMISHPGMAAYGLAPGASASVAEPNPPQMTDTTALLEARIKDDPRGALDSWLALIAEHQRTQWLDEARSVYNRFLEVFPQSADIWVKYAEMELGLGDFQAAEGIFTRSLQSVPNVQLWTVYLDYIRRRNDLSDTSGQARLTVTRSYEFVLDNVGMDKDSGRIWQDYIQFIRSGPGTIGGSGWQDQQKMDQLRKAYQRAVCVPISNVNQLWKEYDQFEMGLNKMTGRKFLAERSPSYMTAKSANTALDNIIRELQRTNLPRLPPAPGFQGDEEFTKQVQIWKRWIEWEKSDPLDLQGDDPNLLQQRILYCYKQALMALRFWPEMWVDAAEWCFENNITKDGKEAGSQFLADGIEANPESVLLALKQADRIESTYPVENSEDSRIAFAGAVRAPYNNILDTLYTLLKNLKEKEKLEITKLEESLAAADSAEADQGDEYDEDGAGSDKGAKENAKQEKIKLIKQGFSVQADLLSKTLTHVWIALARAMRRIHGKGDTKGPIVGLRQVFYEARQRGRLGSEIYVAVAKMELKCYNDKSGGKILERGAKLFPEDPYFMIEYIKYLISQNDKTNSRVAFETCVNRLASKPETVNKAKPLIAYVHKHESMYGDLSRVAELEKRMAELYPEDPKLARFSARYSSEKFDPVHALIIVSPAAQLKPKLPLGFEPPSINDPNPMRIPIPIPLPGTQLPAQQQASPRPQFIQAAPASTNSPKRPFPSDDFDDAANPPRKMLRGDQREFVREQSPLKGAAGRRLDQQRRLQGQGPSSSSAYSSAGGAPAPISTSLTFLLGQIPSAAAYAHSPRFNPAKLVGLVQQTDVPDLISWENSRKGRPLAQPQHARQVSGDYGRNSPGLGGGARPLSPYSGDRGRVAPSSATYRQSSLRPESRDTYEPPPAAGYAAPYAQPPPAAAGYDGGGPPAGWQPPPGAVYGGAPPPQVGGYTVPQYQQQAPPQPGQPPYGGYRY</sequence>
<feature type="region of interest" description="Disordered" evidence="5">
    <location>
        <begin position="139"/>
        <end position="163"/>
    </location>
</feature>
<feature type="compositionally biased region" description="Low complexity" evidence="5">
    <location>
        <begin position="910"/>
        <end position="928"/>
    </location>
</feature>
<evidence type="ECO:0000259" key="6">
    <source>
        <dbReference type="Pfam" id="PF05843"/>
    </source>
</evidence>